<feature type="compositionally biased region" description="Acidic residues" evidence="1">
    <location>
        <begin position="32"/>
        <end position="48"/>
    </location>
</feature>
<evidence type="ECO:0000256" key="1">
    <source>
        <dbReference type="SAM" id="MobiDB-lite"/>
    </source>
</evidence>
<accession>A0A1F5S1B8</accession>
<organism evidence="2 3">
    <name type="scientific">Candidatus Falkowbacteria bacterium RIFOXYA2_FULL_38_12</name>
    <dbReference type="NCBI Taxonomy" id="1797993"/>
    <lineage>
        <taxon>Bacteria</taxon>
        <taxon>Candidatus Falkowiibacteriota</taxon>
    </lineage>
</organism>
<dbReference type="Proteomes" id="UP000177407">
    <property type="component" value="Unassembled WGS sequence"/>
</dbReference>
<sequence length="175" mass="20589">MPQVQGKISPQRRAPQNLRERENLEAEKKYEIEEEVEEEFEEDDFSEEIQETHDDFLDKEEVPSINLPQTFAPSANRSSKSETLTKVEKILEKDLGDIYFKMPEEAKQKFKVKGEEISLKIEEMIETGKAIARKILALIKIWLQTIPGVNRFFLEQEAKIKTDKIMEYVEREKKI</sequence>
<feature type="compositionally biased region" description="Basic and acidic residues" evidence="1">
    <location>
        <begin position="18"/>
        <end position="31"/>
    </location>
</feature>
<gene>
    <name evidence="2" type="ORF">A2257_03965</name>
</gene>
<name>A0A1F5S1B8_9BACT</name>
<protein>
    <submittedName>
        <fullName evidence="2">Uncharacterized protein</fullName>
    </submittedName>
</protein>
<dbReference type="EMBL" id="MFGA01000023">
    <property type="protein sequence ID" value="OGF20490.1"/>
    <property type="molecule type" value="Genomic_DNA"/>
</dbReference>
<evidence type="ECO:0000313" key="2">
    <source>
        <dbReference type="EMBL" id="OGF20490.1"/>
    </source>
</evidence>
<proteinExistence type="predicted"/>
<feature type="region of interest" description="Disordered" evidence="1">
    <location>
        <begin position="1"/>
        <end position="48"/>
    </location>
</feature>
<dbReference type="AlphaFoldDB" id="A0A1F5S1B8"/>
<comment type="caution">
    <text evidence="2">The sequence shown here is derived from an EMBL/GenBank/DDBJ whole genome shotgun (WGS) entry which is preliminary data.</text>
</comment>
<reference evidence="2 3" key="1">
    <citation type="journal article" date="2016" name="Nat. Commun.">
        <title>Thousands of microbial genomes shed light on interconnected biogeochemical processes in an aquifer system.</title>
        <authorList>
            <person name="Anantharaman K."/>
            <person name="Brown C.T."/>
            <person name="Hug L.A."/>
            <person name="Sharon I."/>
            <person name="Castelle C.J."/>
            <person name="Probst A.J."/>
            <person name="Thomas B.C."/>
            <person name="Singh A."/>
            <person name="Wilkins M.J."/>
            <person name="Karaoz U."/>
            <person name="Brodie E.L."/>
            <person name="Williams K.H."/>
            <person name="Hubbard S.S."/>
            <person name="Banfield J.F."/>
        </authorList>
    </citation>
    <scope>NUCLEOTIDE SEQUENCE [LARGE SCALE GENOMIC DNA]</scope>
</reference>
<evidence type="ECO:0000313" key="3">
    <source>
        <dbReference type="Proteomes" id="UP000177407"/>
    </source>
</evidence>